<feature type="transmembrane region" description="Helical" evidence="14">
    <location>
        <begin position="6"/>
        <end position="21"/>
    </location>
</feature>
<keyword evidence="6" id="KW-0808">Transferase</keyword>
<dbReference type="GO" id="GO:0000155">
    <property type="term" value="F:phosphorelay sensor kinase activity"/>
    <property type="evidence" value="ECO:0007669"/>
    <property type="project" value="InterPro"/>
</dbReference>
<dbReference type="AlphaFoldDB" id="A0A3D2X649"/>
<feature type="non-terminal residue" evidence="16">
    <location>
        <position position="296"/>
    </location>
</feature>
<keyword evidence="12" id="KW-0902">Two-component regulatory system</keyword>
<dbReference type="InterPro" id="IPR036097">
    <property type="entry name" value="HisK_dim/P_sf"/>
</dbReference>
<evidence type="ECO:0000256" key="10">
    <source>
        <dbReference type="ARBA" id="ARBA00022840"/>
    </source>
</evidence>
<keyword evidence="5" id="KW-0597">Phosphoprotein</keyword>
<dbReference type="CDD" id="cd00082">
    <property type="entry name" value="HisKA"/>
    <property type="match status" value="1"/>
</dbReference>
<dbReference type="SMART" id="SM00388">
    <property type="entry name" value="HisKA"/>
    <property type="match status" value="1"/>
</dbReference>
<dbReference type="InterPro" id="IPR050398">
    <property type="entry name" value="HssS/ArlS-like"/>
</dbReference>
<keyword evidence="4" id="KW-1003">Cell membrane</keyword>
<dbReference type="GO" id="GO:0005886">
    <property type="term" value="C:plasma membrane"/>
    <property type="evidence" value="ECO:0007669"/>
    <property type="project" value="UniProtKB-SubCell"/>
</dbReference>
<dbReference type="Proteomes" id="UP000262969">
    <property type="component" value="Unassembled WGS sequence"/>
</dbReference>
<evidence type="ECO:0000259" key="15">
    <source>
        <dbReference type="SMART" id="SM00388"/>
    </source>
</evidence>
<dbReference type="SUPFAM" id="SSF47384">
    <property type="entry name" value="Homodimeric domain of signal transducing histidine kinase"/>
    <property type="match status" value="1"/>
</dbReference>
<keyword evidence="7 14" id="KW-0812">Transmembrane</keyword>
<keyword evidence="11 14" id="KW-1133">Transmembrane helix</keyword>
<dbReference type="PANTHER" id="PTHR45528">
    <property type="entry name" value="SENSOR HISTIDINE KINASE CPXA"/>
    <property type="match status" value="1"/>
</dbReference>
<evidence type="ECO:0000256" key="14">
    <source>
        <dbReference type="SAM" id="Phobius"/>
    </source>
</evidence>
<feature type="domain" description="Signal transduction histidine kinase dimerisation/phosphoacceptor" evidence="15">
    <location>
        <begin position="201"/>
        <end position="266"/>
    </location>
</feature>
<comment type="catalytic activity">
    <reaction evidence="1">
        <text>ATP + protein L-histidine = ADP + protein N-phospho-L-histidine.</text>
        <dbReference type="EC" id="2.7.13.3"/>
    </reaction>
</comment>
<evidence type="ECO:0000256" key="1">
    <source>
        <dbReference type="ARBA" id="ARBA00000085"/>
    </source>
</evidence>
<evidence type="ECO:0000256" key="9">
    <source>
        <dbReference type="ARBA" id="ARBA00022777"/>
    </source>
</evidence>
<evidence type="ECO:0000256" key="8">
    <source>
        <dbReference type="ARBA" id="ARBA00022741"/>
    </source>
</evidence>
<evidence type="ECO:0000256" key="5">
    <source>
        <dbReference type="ARBA" id="ARBA00022553"/>
    </source>
</evidence>
<dbReference type="GO" id="GO:0005524">
    <property type="term" value="F:ATP binding"/>
    <property type="evidence" value="ECO:0007669"/>
    <property type="project" value="UniProtKB-KW"/>
</dbReference>
<gene>
    <name evidence="16" type="ORF">DHW61_05235</name>
</gene>
<dbReference type="EMBL" id="DPVV01000180">
    <property type="protein sequence ID" value="HCL01808.1"/>
    <property type="molecule type" value="Genomic_DNA"/>
</dbReference>
<dbReference type="Gene3D" id="1.10.287.130">
    <property type="match status" value="1"/>
</dbReference>
<evidence type="ECO:0000313" key="16">
    <source>
        <dbReference type="EMBL" id="HCL01808.1"/>
    </source>
</evidence>
<accession>A0A3D2X649</accession>
<name>A0A3D2X649_9FIRM</name>
<evidence type="ECO:0000256" key="4">
    <source>
        <dbReference type="ARBA" id="ARBA00022475"/>
    </source>
</evidence>
<dbReference type="PANTHER" id="PTHR45528:SF1">
    <property type="entry name" value="SENSOR HISTIDINE KINASE CPXA"/>
    <property type="match status" value="1"/>
</dbReference>
<organism evidence="16 17">
    <name type="scientific">Lachnoclostridium phytofermentans</name>
    <dbReference type="NCBI Taxonomy" id="66219"/>
    <lineage>
        <taxon>Bacteria</taxon>
        <taxon>Bacillati</taxon>
        <taxon>Bacillota</taxon>
        <taxon>Clostridia</taxon>
        <taxon>Lachnospirales</taxon>
        <taxon>Lachnospiraceae</taxon>
    </lineage>
</organism>
<keyword evidence="10" id="KW-0067">ATP-binding</keyword>
<reference evidence="16 17" key="1">
    <citation type="journal article" date="2018" name="Nat. Biotechnol.">
        <title>A standardized bacterial taxonomy based on genome phylogeny substantially revises the tree of life.</title>
        <authorList>
            <person name="Parks D.H."/>
            <person name="Chuvochina M."/>
            <person name="Waite D.W."/>
            <person name="Rinke C."/>
            <person name="Skarshewski A."/>
            <person name="Chaumeil P.A."/>
            <person name="Hugenholtz P."/>
        </authorList>
    </citation>
    <scope>NUCLEOTIDE SEQUENCE [LARGE SCALE GENOMIC DNA]</scope>
    <source>
        <strain evidence="16">UBA11728</strain>
    </source>
</reference>
<evidence type="ECO:0000256" key="2">
    <source>
        <dbReference type="ARBA" id="ARBA00004651"/>
    </source>
</evidence>
<dbReference type="SUPFAM" id="SSF158472">
    <property type="entry name" value="HAMP domain-like"/>
    <property type="match status" value="1"/>
</dbReference>
<proteinExistence type="predicted"/>
<dbReference type="Gene3D" id="6.10.340.10">
    <property type="match status" value="1"/>
</dbReference>
<dbReference type="EC" id="2.7.13.3" evidence="3"/>
<evidence type="ECO:0000256" key="3">
    <source>
        <dbReference type="ARBA" id="ARBA00012438"/>
    </source>
</evidence>
<comment type="caution">
    <text evidence="16">The sequence shown here is derived from an EMBL/GenBank/DDBJ whole genome shotgun (WGS) entry which is preliminary data.</text>
</comment>
<evidence type="ECO:0000256" key="13">
    <source>
        <dbReference type="ARBA" id="ARBA00023136"/>
    </source>
</evidence>
<protein>
    <recommendedName>
        <fullName evidence="3">histidine kinase</fullName>
        <ecNumber evidence="3">2.7.13.3</ecNumber>
    </recommendedName>
</protein>
<keyword evidence="13 14" id="KW-0472">Membrane</keyword>
<evidence type="ECO:0000256" key="6">
    <source>
        <dbReference type="ARBA" id="ARBA00022679"/>
    </source>
</evidence>
<comment type="subcellular location">
    <subcellularLocation>
        <location evidence="2">Cell membrane</location>
        <topology evidence="2">Multi-pass membrane protein</topology>
    </subcellularLocation>
</comment>
<evidence type="ECO:0000256" key="7">
    <source>
        <dbReference type="ARBA" id="ARBA00022692"/>
    </source>
</evidence>
<dbReference type="Pfam" id="PF00512">
    <property type="entry name" value="HisKA"/>
    <property type="match status" value="1"/>
</dbReference>
<keyword evidence="9" id="KW-0418">Kinase</keyword>
<dbReference type="CDD" id="cd06225">
    <property type="entry name" value="HAMP"/>
    <property type="match status" value="1"/>
</dbReference>
<evidence type="ECO:0000256" key="11">
    <source>
        <dbReference type="ARBA" id="ARBA00022989"/>
    </source>
</evidence>
<evidence type="ECO:0000313" key="17">
    <source>
        <dbReference type="Proteomes" id="UP000262969"/>
    </source>
</evidence>
<evidence type="ECO:0000256" key="12">
    <source>
        <dbReference type="ARBA" id="ARBA00023012"/>
    </source>
</evidence>
<sequence>MIGITLFFIGCYMITIGYLMKQKFSKIDITQMNAMTKSIERSLQKEETISVIENAGIEKSDYDFNVILCNNPDYDKILYKGLVDRATIMDIKSGDTIIGKILFPLDTMAEETLRDHLLRMSTLLFGGFLLFIWGLGAFVYIRFVKPFLSLKSFASSVAAGNLDFPLHMKKRNYFGAFTESFDIMREELKSARLGEFEANKSKKELVASLSHDIKTPVSTIKAYCELITVKSNEADTIHKVQIIDEKADMIDHLISDMFHATLEDLTVLKINCKEEMSTILDEMLMQMNHFDKIHKI</sequence>
<feature type="transmembrane region" description="Helical" evidence="14">
    <location>
        <begin position="123"/>
        <end position="143"/>
    </location>
</feature>
<dbReference type="InterPro" id="IPR003661">
    <property type="entry name" value="HisK_dim/P_dom"/>
</dbReference>
<keyword evidence="8" id="KW-0547">Nucleotide-binding</keyword>